<keyword evidence="2" id="KW-1185">Reference proteome</keyword>
<reference evidence="1 2" key="1">
    <citation type="submission" date="2023-09" db="EMBL/GenBank/DDBJ databases">
        <authorList>
            <person name="Rey-Velasco X."/>
        </authorList>
    </citation>
    <scope>NUCLEOTIDE SEQUENCE [LARGE SCALE GENOMIC DNA]</scope>
    <source>
        <strain evidence="1 2">W431</strain>
    </source>
</reference>
<dbReference type="EMBL" id="JAVRIF010000007">
    <property type="protein sequence ID" value="MDT0604547.1"/>
    <property type="molecule type" value="Genomic_DNA"/>
</dbReference>
<sequence length="189" mass="21395">MKYIMVGVGLLILSIQSFAEQSLSKPLLEQYVSTIEKFQVLEDKYPAMESEFENVLQMTPSAAIDKIKGMQAYSDIEKIVKAAGYDNFEQFYQQSYRIMSSMFAVQMQQMPDSVESMGAMLNSTIERMKKSGMPSEMISKMEKEMAEQKANIDSMATLAKSASDEDIAFMKENMMWLMSIMPTGIANNQ</sequence>
<accession>A0ABU3A4U3</accession>
<protein>
    <recommendedName>
        <fullName evidence="3">DUF2059 domain-containing protein</fullName>
    </recommendedName>
</protein>
<evidence type="ECO:0000313" key="1">
    <source>
        <dbReference type="EMBL" id="MDT0604547.1"/>
    </source>
</evidence>
<organism evidence="1 2">
    <name type="scientific">Thalassotalea castellviae</name>
    <dbReference type="NCBI Taxonomy" id="3075612"/>
    <lineage>
        <taxon>Bacteria</taxon>
        <taxon>Pseudomonadati</taxon>
        <taxon>Pseudomonadota</taxon>
        <taxon>Gammaproteobacteria</taxon>
        <taxon>Alteromonadales</taxon>
        <taxon>Colwelliaceae</taxon>
        <taxon>Thalassotalea</taxon>
    </lineage>
</organism>
<evidence type="ECO:0008006" key="3">
    <source>
        <dbReference type="Google" id="ProtNLM"/>
    </source>
</evidence>
<dbReference type="RefSeq" id="WP_311582827.1">
    <property type="nucleotide sequence ID" value="NZ_JAVRIF010000007.1"/>
</dbReference>
<name>A0ABU3A4U3_9GAMM</name>
<comment type="caution">
    <text evidence="1">The sequence shown here is derived from an EMBL/GenBank/DDBJ whole genome shotgun (WGS) entry which is preliminary data.</text>
</comment>
<dbReference type="Proteomes" id="UP001266357">
    <property type="component" value="Unassembled WGS sequence"/>
</dbReference>
<gene>
    <name evidence="1" type="ORF">RM573_13135</name>
</gene>
<proteinExistence type="predicted"/>
<evidence type="ECO:0000313" key="2">
    <source>
        <dbReference type="Proteomes" id="UP001266357"/>
    </source>
</evidence>